<dbReference type="InterPro" id="IPR000917">
    <property type="entry name" value="Sulfatase_N"/>
</dbReference>
<protein>
    <recommendedName>
        <fullName evidence="1">Sulfatase N-terminal domain-containing protein</fullName>
    </recommendedName>
</protein>
<dbReference type="AlphaFoldDB" id="X1R6N6"/>
<dbReference type="InterPro" id="IPR052701">
    <property type="entry name" value="GAG_Ulvan_Degrading_Sulfatases"/>
</dbReference>
<feature type="non-terminal residue" evidence="2">
    <location>
        <position position="330"/>
    </location>
</feature>
<proteinExistence type="predicted"/>
<dbReference type="InterPro" id="IPR017850">
    <property type="entry name" value="Alkaline_phosphatase_core_sf"/>
</dbReference>
<dbReference type="EMBL" id="BARW01000319">
    <property type="protein sequence ID" value="GAI62681.1"/>
    <property type="molecule type" value="Genomic_DNA"/>
</dbReference>
<dbReference type="SUPFAM" id="SSF53649">
    <property type="entry name" value="Alkaline phosphatase-like"/>
    <property type="match status" value="1"/>
</dbReference>
<organism evidence="2">
    <name type="scientific">marine sediment metagenome</name>
    <dbReference type="NCBI Taxonomy" id="412755"/>
    <lineage>
        <taxon>unclassified sequences</taxon>
        <taxon>metagenomes</taxon>
        <taxon>ecological metagenomes</taxon>
    </lineage>
</organism>
<evidence type="ECO:0000259" key="1">
    <source>
        <dbReference type="Pfam" id="PF00884"/>
    </source>
</evidence>
<dbReference type="PANTHER" id="PTHR43751:SF3">
    <property type="entry name" value="SULFATASE N-TERMINAL DOMAIN-CONTAINING PROTEIN"/>
    <property type="match status" value="1"/>
</dbReference>
<comment type="caution">
    <text evidence="2">The sequence shown here is derived from an EMBL/GenBank/DDBJ whole genome shotgun (WGS) entry which is preliminary data.</text>
</comment>
<dbReference type="Gene3D" id="3.40.720.10">
    <property type="entry name" value="Alkaline Phosphatase, subunit A"/>
    <property type="match status" value="1"/>
</dbReference>
<accession>X1R6N6</accession>
<dbReference type="Pfam" id="PF00884">
    <property type="entry name" value="Sulfatase"/>
    <property type="match status" value="1"/>
</dbReference>
<reference evidence="2" key="1">
    <citation type="journal article" date="2014" name="Front. Microbiol.">
        <title>High frequency of phylogenetically diverse reductive dehalogenase-homologous genes in deep subseafloor sedimentary metagenomes.</title>
        <authorList>
            <person name="Kawai M."/>
            <person name="Futagami T."/>
            <person name="Toyoda A."/>
            <person name="Takaki Y."/>
            <person name="Nishi S."/>
            <person name="Hori S."/>
            <person name="Arai W."/>
            <person name="Tsubouchi T."/>
            <person name="Morono Y."/>
            <person name="Uchiyama I."/>
            <person name="Ito T."/>
            <person name="Fujiyama A."/>
            <person name="Inagaki F."/>
            <person name="Takami H."/>
        </authorList>
    </citation>
    <scope>NUCLEOTIDE SEQUENCE</scope>
    <source>
        <strain evidence="2">Expedition CK06-06</strain>
    </source>
</reference>
<name>X1R6N6_9ZZZZ</name>
<sequence>MRIFLVIFDTLRKDHTGRTYGNDWIKTPNFDSFSRDSLVFNKAYPESLATIPVRRAIHTGIRTFPFNHKRPELRTDDIVHLNGWDPIPPHHRHLSEYLNSEAYLTSFITSTYHQFKPNMNFHLGFDQWNWIRGHEDDKYRAKIRNGKAEMKRLLKLHIVKKNPIIKLLQKRVLKAHFSNVQERETEEDYFPAKTFKKTIEFVKDTLDFKKVFCLIDEFDPHEPWDPPQKYLDLYLEKGYTGQKMITPAYMESVDYLSKEELKFMRASYAGEVSLCDNWFGYFVNELKELEIYDDSLIIFISDHGHSIGEHNATGKLPMFMYPELVDLPFM</sequence>
<gene>
    <name evidence="2" type="ORF">S12H4_01556</name>
</gene>
<feature type="domain" description="Sulfatase N-terminal" evidence="1">
    <location>
        <begin position="3"/>
        <end position="312"/>
    </location>
</feature>
<dbReference type="PANTHER" id="PTHR43751">
    <property type="entry name" value="SULFATASE"/>
    <property type="match status" value="1"/>
</dbReference>
<evidence type="ECO:0000313" key="2">
    <source>
        <dbReference type="EMBL" id="GAI62681.1"/>
    </source>
</evidence>